<name>A0AAD7NGM8_9AGAR</name>
<reference evidence="2" key="1">
    <citation type="submission" date="2023-03" db="EMBL/GenBank/DDBJ databases">
        <title>Massive genome expansion in bonnet fungi (Mycena s.s.) driven by repeated elements and novel gene families across ecological guilds.</title>
        <authorList>
            <consortium name="Lawrence Berkeley National Laboratory"/>
            <person name="Harder C.B."/>
            <person name="Miyauchi S."/>
            <person name="Viragh M."/>
            <person name="Kuo A."/>
            <person name="Thoen E."/>
            <person name="Andreopoulos B."/>
            <person name="Lu D."/>
            <person name="Skrede I."/>
            <person name="Drula E."/>
            <person name="Henrissat B."/>
            <person name="Morin E."/>
            <person name="Kohler A."/>
            <person name="Barry K."/>
            <person name="LaButti K."/>
            <person name="Morin E."/>
            <person name="Salamov A."/>
            <person name="Lipzen A."/>
            <person name="Mereny Z."/>
            <person name="Hegedus B."/>
            <person name="Baldrian P."/>
            <person name="Stursova M."/>
            <person name="Weitz H."/>
            <person name="Taylor A."/>
            <person name="Grigoriev I.V."/>
            <person name="Nagy L.G."/>
            <person name="Martin F."/>
            <person name="Kauserud H."/>
        </authorList>
    </citation>
    <scope>NUCLEOTIDE SEQUENCE</scope>
    <source>
        <strain evidence="2">CBHHK188m</strain>
    </source>
</reference>
<protein>
    <submittedName>
        <fullName evidence="2">Uncharacterized protein</fullName>
    </submittedName>
</protein>
<dbReference type="Proteomes" id="UP001215280">
    <property type="component" value="Unassembled WGS sequence"/>
</dbReference>
<dbReference type="AlphaFoldDB" id="A0AAD7NGM8"/>
<feature type="region of interest" description="Disordered" evidence="1">
    <location>
        <begin position="141"/>
        <end position="166"/>
    </location>
</feature>
<feature type="compositionally biased region" description="Low complexity" evidence="1">
    <location>
        <begin position="1"/>
        <end position="10"/>
    </location>
</feature>
<evidence type="ECO:0000313" key="2">
    <source>
        <dbReference type="EMBL" id="KAJ7760218.1"/>
    </source>
</evidence>
<keyword evidence="3" id="KW-1185">Reference proteome</keyword>
<sequence>RPDLALLARRPTPPPRTRPLMGYFENIPQGKDPMGYLPGGPDLVLLGRPPTPPPRTRPPMGYVENIPTRKDSIGYCAGRPNLALLAQPPSPSPRTRRPMGEQISHPPKNWFTLWGTVQDVPTSLCSHDRQRCRRGLDRRWDVQQISPPPKKKNGLYSFNLGPNHFN</sequence>
<comment type="caution">
    <text evidence="2">The sequence shown here is derived from an EMBL/GenBank/DDBJ whole genome shotgun (WGS) entry which is preliminary data.</text>
</comment>
<gene>
    <name evidence="2" type="ORF">DFH07DRAFT_816645</name>
</gene>
<feature type="non-terminal residue" evidence="2">
    <location>
        <position position="166"/>
    </location>
</feature>
<dbReference type="EMBL" id="JARJLG010000049">
    <property type="protein sequence ID" value="KAJ7760218.1"/>
    <property type="molecule type" value="Genomic_DNA"/>
</dbReference>
<evidence type="ECO:0000256" key="1">
    <source>
        <dbReference type="SAM" id="MobiDB-lite"/>
    </source>
</evidence>
<accession>A0AAD7NGM8</accession>
<evidence type="ECO:0000313" key="3">
    <source>
        <dbReference type="Proteomes" id="UP001215280"/>
    </source>
</evidence>
<proteinExistence type="predicted"/>
<feature type="region of interest" description="Disordered" evidence="1">
    <location>
        <begin position="1"/>
        <end position="62"/>
    </location>
</feature>
<organism evidence="2 3">
    <name type="scientific">Mycena maculata</name>
    <dbReference type="NCBI Taxonomy" id="230809"/>
    <lineage>
        <taxon>Eukaryota</taxon>
        <taxon>Fungi</taxon>
        <taxon>Dikarya</taxon>
        <taxon>Basidiomycota</taxon>
        <taxon>Agaricomycotina</taxon>
        <taxon>Agaricomycetes</taxon>
        <taxon>Agaricomycetidae</taxon>
        <taxon>Agaricales</taxon>
        <taxon>Marasmiineae</taxon>
        <taxon>Mycenaceae</taxon>
        <taxon>Mycena</taxon>
    </lineage>
</organism>